<dbReference type="Proteomes" id="UP000827976">
    <property type="component" value="Chromosome 10"/>
</dbReference>
<comment type="caution">
    <text evidence="1">The sequence shown here is derived from an EMBL/GenBank/DDBJ whole genome shotgun (WGS) entry which is preliminary data.</text>
</comment>
<accession>A0ACB7V9M7</accession>
<keyword evidence="1" id="KW-0503">Monooxygenase</keyword>
<proteinExistence type="predicted"/>
<dbReference type="EMBL" id="CM037020">
    <property type="protein sequence ID" value="KAH7670386.1"/>
    <property type="molecule type" value="Genomic_DNA"/>
</dbReference>
<name>A0ACB7V9M7_DIOAL</name>
<gene>
    <name evidence="1" type="ORF">IHE45_10G023000</name>
</gene>
<keyword evidence="1" id="KW-0560">Oxidoreductase</keyword>
<keyword evidence="2" id="KW-1185">Reference proteome</keyword>
<reference evidence="2" key="1">
    <citation type="journal article" date="2022" name="Nat. Commun.">
        <title>Chromosome evolution and the genetic basis of agronomically important traits in greater yam.</title>
        <authorList>
            <person name="Bredeson J.V."/>
            <person name="Lyons J.B."/>
            <person name="Oniyinde I.O."/>
            <person name="Okereke N.R."/>
            <person name="Kolade O."/>
            <person name="Nnabue I."/>
            <person name="Nwadili C.O."/>
            <person name="Hribova E."/>
            <person name="Parker M."/>
            <person name="Nwogha J."/>
            <person name="Shu S."/>
            <person name="Carlson J."/>
            <person name="Kariba R."/>
            <person name="Muthemba S."/>
            <person name="Knop K."/>
            <person name="Barton G.J."/>
            <person name="Sherwood A.V."/>
            <person name="Lopez-Montes A."/>
            <person name="Asiedu R."/>
            <person name="Jamnadass R."/>
            <person name="Muchugi A."/>
            <person name="Goodstein D."/>
            <person name="Egesi C.N."/>
            <person name="Featherston J."/>
            <person name="Asfaw A."/>
            <person name="Simpson G.G."/>
            <person name="Dolezel J."/>
            <person name="Hendre P.S."/>
            <person name="Van Deynze A."/>
            <person name="Kumar P.L."/>
            <person name="Obidiegwu J.E."/>
            <person name="Bhattacharjee R."/>
            <person name="Rokhsar D.S."/>
        </authorList>
    </citation>
    <scope>NUCLEOTIDE SEQUENCE [LARGE SCALE GENOMIC DNA]</scope>
    <source>
        <strain evidence="2">cv. TDa95/00328</strain>
    </source>
</reference>
<sequence>MEEEVKKGNRPTTTFTKEAWKTIRSELSKKSKFNYIENKVRNKFNQLRSRHTNFGKLLKETSVDYVAATGQLIASEEIWQHLYGVNKMAKKFRKYGWPLYDILCVIYGDTTAIGSNAWPSTHSPSDSEDNVRYQLLQEEDKIQTLSDEDDIFGDISNTS</sequence>
<evidence type="ECO:0000313" key="2">
    <source>
        <dbReference type="Proteomes" id="UP000827976"/>
    </source>
</evidence>
<organism evidence="1 2">
    <name type="scientific">Dioscorea alata</name>
    <name type="common">Purple yam</name>
    <dbReference type="NCBI Taxonomy" id="55571"/>
    <lineage>
        <taxon>Eukaryota</taxon>
        <taxon>Viridiplantae</taxon>
        <taxon>Streptophyta</taxon>
        <taxon>Embryophyta</taxon>
        <taxon>Tracheophyta</taxon>
        <taxon>Spermatophyta</taxon>
        <taxon>Magnoliopsida</taxon>
        <taxon>Liliopsida</taxon>
        <taxon>Dioscoreales</taxon>
        <taxon>Dioscoreaceae</taxon>
        <taxon>Dioscorea</taxon>
    </lineage>
</organism>
<protein>
    <submittedName>
        <fullName evidence="1">Methane monooxygenase gamma chain protein</fullName>
    </submittedName>
</protein>
<evidence type="ECO:0000313" key="1">
    <source>
        <dbReference type="EMBL" id="KAH7670386.1"/>
    </source>
</evidence>